<dbReference type="InterPro" id="IPR019734">
    <property type="entry name" value="TPR_rpt"/>
</dbReference>
<organism evidence="7 8">
    <name type="scientific">Piloderma croceum (strain F 1598)</name>
    <dbReference type="NCBI Taxonomy" id="765440"/>
    <lineage>
        <taxon>Eukaryota</taxon>
        <taxon>Fungi</taxon>
        <taxon>Dikarya</taxon>
        <taxon>Basidiomycota</taxon>
        <taxon>Agaricomycotina</taxon>
        <taxon>Agaricomycetes</taxon>
        <taxon>Agaricomycetidae</taxon>
        <taxon>Atheliales</taxon>
        <taxon>Atheliaceae</taxon>
        <taxon>Piloderma</taxon>
    </lineage>
</organism>
<dbReference type="GO" id="GO:0051787">
    <property type="term" value="F:misfolded protein binding"/>
    <property type="evidence" value="ECO:0007669"/>
    <property type="project" value="TreeGrafter"/>
</dbReference>
<evidence type="ECO:0008006" key="9">
    <source>
        <dbReference type="Google" id="ProtNLM"/>
    </source>
</evidence>
<dbReference type="GO" id="GO:0051087">
    <property type="term" value="F:protein-folding chaperone binding"/>
    <property type="evidence" value="ECO:0007669"/>
    <property type="project" value="TreeGrafter"/>
</dbReference>
<dbReference type="InterPro" id="IPR011990">
    <property type="entry name" value="TPR-like_helical_dom_sf"/>
</dbReference>
<dbReference type="GO" id="GO:0005783">
    <property type="term" value="C:endoplasmic reticulum"/>
    <property type="evidence" value="ECO:0007669"/>
    <property type="project" value="UniProtKB-SubCell"/>
</dbReference>
<feature type="repeat" description="TPR" evidence="4">
    <location>
        <begin position="34"/>
        <end position="67"/>
    </location>
</feature>
<dbReference type="OrthoDB" id="1726119at2759"/>
<dbReference type="HOGENOM" id="CLU_015935_0_1_1"/>
<dbReference type="SUPFAM" id="SSF48452">
    <property type="entry name" value="TPR-like"/>
    <property type="match status" value="1"/>
</dbReference>
<dbReference type="CDD" id="cd06257">
    <property type="entry name" value="DnaJ"/>
    <property type="match status" value="1"/>
</dbReference>
<keyword evidence="8" id="KW-1185">Reference proteome</keyword>
<name>A0A0C3EWX8_PILCF</name>
<evidence type="ECO:0000313" key="8">
    <source>
        <dbReference type="Proteomes" id="UP000054166"/>
    </source>
</evidence>
<dbReference type="PROSITE" id="PS50005">
    <property type="entry name" value="TPR"/>
    <property type="match status" value="2"/>
</dbReference>
<dbReference type="STRING" id="765440.A0A0C3EWX8"/>
<dbReference type="GO" id="GO:0034975">
    <property type="term" value="P:protein folding in endoplasmic reticulum"/>
    <property type="evidence" value="ECO:0007669"/>
    <property type="project" value="TreeGrafter"/>
</dbReference>
<dbReference type="SUPFAM" id="SSF46565">
    <property type="entry name" value="Chaperone J-domain"/>
    <property type="match status" value="1"/>
</dbReference>
<accession>A0A0C3EWX8</accession>
<evidence type="ECO:0000256" key="1">
    <source>
        <dbReference type="ARBA" id="ARBA00004240"/>
    </source>
</evidence>
<dbReference type="SMART" id="SM00028">
    <property type="entry name" value="TPR"/>
    <property type="match status" value="2"/>
</dbReference>
<dbReference type="AlphaFoldDB" id="A0A0C3EWX8"/>
<evidence type="ECO:0000256" key="3">
    <source>
        <dbReference type="ARBA" id="ARBA00022824"/>
    </source>
</evidence>
<feature type="region of interest" description="Disordered" evidence="5">
    <location>
        <begin position="316"/>
        <end position="344"/>
    </location>
</feature>
<protein>
    <recommendedName>
        <fullName evidence="9">TPR-like protein</fullName>
    </recommendedName>
</protein>
<dbReference type="InParanoid" id="A0A0C3EWX8"/>
<reference evidence="7 8" key="1">
    <citation type="submission" date="2014-04" db="EMBL/GenBank/DDBJ databases">
        <authorList>
            <consortium name="DOE Joint Genome Institute"/>
            <person name="Kuo A."/>
            <person name="Tarkka M."/>
            <person name="Buscot F."/>
            <person name="Kohler A."/>
            <person name="Nagy L.G."/>
            <person name="Floudas D."/>
            <person name="Copeland A."/>
            <person name="Barry K.W."/>
            <person name="Cichocki N."/>
            <person name="Veneault-Fourrey C."/>
            <person name="LaButti K."/>
            <person name="Lindquist E.A."/>
            <person name="Lipzen A."/>
            <person name="Lundell T."/>
            <person name="Morin E."/>
            <person name="Murat C."/>
            <person name="Sun H."/>
            <person name="Tunlid A."/>
            <person name="Henrissat B."/>
            <person name="Grigoriev I.V."/>
            <person name="Hibbett D.S."/>
            <person name="Martin F."/>
            <person name="Nordberg H.P."/>
            <person name="Cantor M.N."/>
            <person name="Hua S.X."/>
        </authorList>
    </citation>
    <scope>NUCLEOTIDE SEQUENCE [LARGE SCALE GENOMIC DNA]</scope>
    <source>
        <strain evidence="7 8">F 1598</strain>
    </source>
</reference>
<reference evidence="8" key="2">
    <citation type="submission" date="2015-01" db="EMBL/GenBank/DDBJ databases">
        <title>Evolutionary Origins and Diversification of the Mycorrhizal Mutualists.</title>
        <authorList>
            <consortium name="DOE Joint Genome Institute"/>
            <consortium name="Mycorrhizal Genomics Consortium"/>
            <person name="Kohler A."/>
            <person name="Kuo A."/>
            <person name="Nagy L.G."/>
            <person name="Floudas D."/>
            <person name="Copeland A."/>
            <person name="Barry K.W."/>
            <person name="Cichocki N."/>
            <person name="Veneault-Fourrey C."/>
            <person name="LaButti K."/>
            <person name="Lindquist E.A."/>
            <person name="Lipzen A."/>
            <person name="Lundell T."/>
            <person name="Morin E."/>
            <person name="Murat C."/>
            <person name="Riley R."/>
            <person name="Ohm R."/>
            <person name="Sun H."/>
            <person name="Tunlid A."/>
            <person name="Henrissat B."/>
            <person name="Grigoriev I.V."/>
            <person name="Hibbett D.S."/>
            <person name="Martin F."/>
        </authorList>
    </citation>
    <scope>NUCLEOTIDE SEQUENCE [LARGE SCALE GENOMIC DNA]</scope>
    <source>
        <strain evidence="8">F 1598</strain>
    </source>
</reference>
<dbReference type="EMBL" id="KN833029">
    <property type="protein sequence ID" value="KIM77025.1"/>
    <property type="molecule type" value="Genomic_DNA"/>
</dbReference>
<dbReference type="PANTHER" id="PTHR44140:SF2">
    <property type="entry name" value="LD25575P"/>
    <property type="match status" value="1"/>
</dbReference>
<evidence type="ECO:0000256" key="5">
    <source>
        <dbReference type="SAM" id="MobiDB-lite"/>
    </source>
</evidence>
<comment type="subcellular location">
    <subcellularLocation>
        <location evidence="1">Endoplasmic reticulum</location>
    </subcellularLocation>
</comment>
<evidence type="ECO:0000256" key="6">
    <source>
        <dbReference type="SAM" id="SignalP"/>
    </source>
</evidence>
<dbReference type="Gene3D" id="1.25.40.10">
    <property type="entry name" value="Tetratricopeptide repeat domain"/>
    <property type="match status" value="2"/>
</dbReference>
<dbReference type="Proteomes" id="UP000054166">
    <property type="component" value="Unassembled WGS sequence"/>
</dbReference>
<evidence type="ECO:0000313" key="7">
    <source>
        <dbReference type="EMBL" id="KIM77025.1"/>
    </source>
</evidence>
<feature type="signal peptide" evidence="6">
    <location>
        <begin position="1"/>
        <end position="22"/>
    </location>
</feature>
<dbReference type="PANTHER" id="PTHR44140">
    <property type="entry name" value="LD25575P"/>
    <property type="match status" value="1"/>
</dbReference>
<keyword evidence="2 6" id="KW-0732">Signal</keyword>
<gene>
    <name evidence="7" type="ORF">PILCRDRAFT_630521</name>
</gene>
<feature type="chain" id="PRO_5002164046" description="TPR-like protein" evidence="6">
    <location>
        <begin position="23"/>
        <end position="469"/>
    </location>
</feature>
<evidence type="ECO:0000256" key="4">
    <source>
        <dbReference type="PROSITE-ProRule" id="PRU00339"/>
    </source>
</evidence>
<dbReference type="InterPro" id="IPR036869">
    <property type="entry name" value="J_dom_sf"/>
</dbReference>
<dbReference type="Pfam" id="PF13414">
    <property type="entry name" value="TPR_11"/>
    <property type="match status" value="1"/>
</dbReference>
<keyword evidence="4" id="KW-0802">TPR repeat</keyword>
<keyword evidence="3" id="KW-0256">Endoplasmic reticulum</keyword>
<evidence type="ECO:0000256" key="2">
    <source>
        <dbReference type="ARBA" id="ARBA00022729"/>
    </source>
</evidence>
<proteinExistence type="predicted"/>
<dbReference type="InterPro" id="IPR001623">
    <property type="entry name" value="DnaJ_domain"/>
</dbReference>
<feature type="compositionally biased region" description="Low complexity" evidence="5">
    <location>
        <begin position="317"/>
        <end position="344"/>
    </location>
</feature>
<sequence>MRIPHTIFALSPLLVFLPSTHAHSDSGALYPPALPPLINRANTLLSLGQFNEAVKTYSEAIEQSPTDYLLYYKRGTSYFSLSRHSSALEDFTKVLSLTSNTFDGAHLMSAKIHARDGHWSEARKALDSHKHADTDKGVQDLRLDVDEGEKSEQQAKKEMQAQLWTACYESATRALRVGAYAVGVREMRSECALRAGDIESAVGDLSRLTHLRGSTTPSEHLTIFRLAYFFLPAPISASQNAALTALKQCLHLDPDSSLCLPAHRQLKALDRGFGKVEGMVGKGDWRGVLDFLLGKDRTGTGSSAFLKIFEDALGKHTASPTPSPSRTTTSTTTRSSPKPLPTSLLPALSPRLTTLLRYLCQSHTQLNLHKRGFPYCERLLSQDRSLLGDGPGEEMDVGDAGKAEYLLGMEEWEEAIRVLEGAWERGRGEDIKQRLQRAQRLLKQSRTKDYYKVLGVSRDADPKTIKKAL</sequence>
<dbReference type="InterPro" id="IPR051727">
    <property type="entry name" value="DnaJ_C3_Co-chaperones"/>
</dbReference>
<feature type="repeat" description="TPR" evidence="4">
    <location>
        <begin position="68"/>
        <end position="101"/>
    </location>
</feature>